<reference evidence="3" key="3">
    <citation type="submission" date="2016-03" db="UniProtKB">
        <authorList>
            <consortium name="EnsemblProtists"/>
        </authorList>
    </citation>
    <scope>IDENTIFICATION</scope>
</reference>
<dbReference type="HOGENOM" id="CLU_1463892_0_0_1"/>
<dbReference type="RefSeq" id="XP_005842291.1">
    <property type="nucleotide sequence ID" value="XM_005842234.1"/>
</dbReference>
<dbReference type="AlphaFoldDB" id="L1K3E4"/>
<dbReference type="PaxDb" id="55529-EKX55311"/>
<proteinExistence type="predicted"/>
<sequence>MLAGVTVGVYGCTGWGGAGFLYGWMKGLRENQHLAGKYGKDSVYRGVVAVFRVPANFVPASLQGASWAASIGGVAASFGFLQLFLELERIKVISAIRKGNKGEDKLSVAGMLARSVDPAMLCSPYSQVFPATASGLIVGSYCGYARQRGLQGIVLGSLLGVGIPLIIKTSEVYSNLKLKELVSVS</sequence>
<keyword evidence="1" id="KW-0472">Membrane</keyword>
<keyword evidence="4" id="KW-1185">Reference proteome</keyword>
<dbReference type="Proteomes" id="UP000011087">
    <property type="component" value="Unassembled WGS sequence"/>
</dbReference>
<dbReference type="GeneID" id="17311925"/>
<keyword evidence="1" id="KW-1133">Transmembrane helix</keyword>
<feature type="transmembrane region" description="Helical" evidence="1">
    <location>
        <begin position="64"/>
        <end position="85"/>
    </location>
</feature>
<organism evidence="2">
    <name type="scientific">Guillardia theta (strain CCMP2712)</name>
    <name type="common">Cryptophyte</name>
    <dbReference type="NCBI Taxonomy" id="905079"/>
    <lineage>
        <taxon>Eukaryota</taxon>
        <taxon>Cryptophyceae</taxon>
        <taxon>Pyrenomonadales</taxon>
        <taxon>Geminigeraceae</taxon>
        <taxon>Guillardia</taxon>
    </lineage>
</organism>
<keyword evidence="1" id="KW-0812">Transmembrane</keyword>
<gene>
    <name evidence="2" type="ORF">GUITHDRAFT_99092</name>
</gene>
<reference evidence="2 4" key="1">
    <citation type="journal article" date="2012" name="Nature">
        <title>Algal genomes reveal evolutionary mosaicism and the fate of nucleomorphs.</title>
        <authorList>
            <consortium name="DOE Joint Genome Institute"/>
            <person name="Curtis B.A."/>
            <person name="Tanifuji G."/>
            <person name="Burki F."/>
            <person name="Gruber A."/>
            <person name="Irimia M."/>
            <person name="Maruyama S."/>
            <person name="Arias M.C."/>
            <person name="Ball S.G."/>
            <person name="Gile G.H."/>
            <person name="Hirakawa Y."/>
            <person name="Hopkins J.F."/>
            <person name="Kuo A."/>
            <person name="Rensing S.A."/>
            <person name="Schmutz J."/>
            <person name="Symeonidi A."/>
            <person name="Elias M."/>
            <person name="Eveleigh R.J."/>
            <person name="Herman E.K."/>
            <person name="Klute M.J."/>
            <person name="Nakayama T."/>
            <person name="Obornik M."/>
            <person name="Reyes-Prieto A."/>
            <person name="Armbrust E.V."/>
            <person name="Aves S.J."/>
            <person name="Beiko R.G."/>
            <person name="Coutinho P."/>
            <person name="Dacks J.B."/>
            <person name="Durnford D.G."/>
            <person name="Fast N.M."/>
            <person name="Green B.R."/>
            <person name="Grisdale C.J."/>
            <person name="Hempel F."/>
            <person name="Henrissat B."/>
            <person name="Hoppner M.P."/>
            <person name="Ishida K."/>
            <person name="Kim E."/>
            <person name="Koreny L."/>
            <person name="Kroth P.G."/>
            <person name="Liu Y."/>
            <person name="Malik S.B."/>
            <person name="Maier U.G."/>
            <person name="McRose D."/>
            <person name="Mock T."/>
            <person name="Neilson J.A."/>
            <person name="Onodera N.T."/>
            <person name="Poole A.M."/>
            <person name="Pritham E.J."/>
            <person name="Richards T.A."/>
            <person name="Rocap G."/>
            <person name="Roy S.W."/>
            <person name="Sarai C."/>
            <person name="Schaack S."/>
            <person name="Shirato S."/>
            <person name="Slamovits C.H."/>
            <person name="Spencer D.F."/>
            <person name="Suzuki S."/>
            <person name="Worden A.Z."/>
            <person name="Zauner S."/>
            <person name="Barry K."/>
            <person name="Bell C."/>
            <person name="Bharti A.K."/>
            <person name="Crow J.A."/>
            <person name="Grimwood J."/>
            <person name="Kramer R."/>
            <person name="Lindquist E."/>
            <person name="Lucas S."/>
            <person name="Salamov A."/>
            <person name="McFadden G.I."/>
            <person name="Lane C.E."/>
            <person name="Keeling P.J."/>
            <person name="Gray M.W."/>
            <person name="Grigoriev I.V."/>
            <person name="Archibald J.M."/>
        </authorList>
    </citation>
    <scope>NUCLEOTIDE SEQUENCE</scope>
    <source>
        <strain evidence="2 4">CCMP2712</strain>
    </source>
</reference>
<dbReference type="EnsemblProtists" id="EKX55311">
    <property type="protein sequence ID" value="EKX55311"/>
    <property type="gene ID" value="GUITHDRAFT_99092"/>
</dbReference>
<evidence type="ECO:0000313" key="4">
    <source>
        <dbReference type="Proteomes" id="UP000011087"/>
    </source>
</evidence>
<name>L1K3E4_GUITC</name>
<evidence type="ECO:0000256" key="1">
    <source>
        <dbReference type="SAM" id="Phobius"/>
    </source>
</evidence>
<evidence type="ECO:0000313" key="3">
    <source>
        <dbReference type="EnsemblProtists" id="EKX55311"/>
    </source>
</evidence>
<dbReference type="KEGG" id="gtt:GUITHDRAFT_99092"/>
<dbReference type="EMBL" id="JH992965">
    <property type="protein sequence ID" value="EKX55311.1"/>
    <property type="molecule type" value="Genomic_DNA"/>
</dbReference>
<accession>L1K3E4</accession>
<protein>
    <submittedName>
        <fullName evidence="2 3">Uncharacterized protein</fullName>
    </submittedName>
</protein>
<reference evidence="4" key="2">
    <citation type="submission" date="2012-11" db="EMBL/GenBank/DDBJ databases">
        <authorList>
            <person name="Kuo A."/>
            <person name="Curtis B.A."/>
            <person name="Tanifuji G."/>
            <person name="Burki F."/>
            <person name="Gruber A."/>
            <person name="Irimia M."/>
            <person name="Maruyama S."/>
            <person name="Arias M.C."/>
            <person name="Ball S.G."/>
            <person name="Gile G.H."/>
            <person name="Hirakawa Y."/>
            <person name="Hopkins J.F."/>
            <person name="Rensing S.A."/>
            <person name="Schmutz J."/>
            <person name="Symeonidi A."/>
            <person name="Elias M."/>
            <person name="Eveleigh R.J."/>
            <person name="Herman E.K."/>
            <person name="Klute M.J."/>
            <person name="Nakayama T."/>
            <person name="Obornik M."/>
            <person name="Reyes-Prieto A."/>
            <person name="Armbrust E.V."/>
            <person name="Aves S.J."/>
            <person name="Beiko R.G."/>
            <person name="Coutinho P."/>
            <person name="Dacks J.B."/>
            <person name="Durnford D.G."/>
            <person name="Fast N.M."/>
            <person name="Green B.R."/>
            <person name="Grisdale C."/>
            <person name="Hempe F."/>
            <person name="Henrissat B."/>
            <person name="Hoppner M.P."/>
            <person name="Ishida K.-I."/>
            <person name="Kim E."/>
            <person name="Koreny L."/>
            <person name="Kroth P.G."/>
            <person name="Liu Y."/>
            <person name="Malik S.-B."/>
            <person name="Maier U.G."/>
            <person name="McRose D."/>
            <person name="Mock T."/>
            <person name="Neilson J.A."/>
            <person name="Onodera N.T."/>
            <person name="Poole A.M."/>
            <person name="Pritham E.J."/>
            <person name="Richards T.A."/>
            <person name="Rocap G."/>
            <person name="Roy S.W."/>
            <person name="Sarai C."/>
            <person name="Schaack S."/>
            <person name="Shirato S."/>
            <person name="Slamovits C.H."/>
            <person name="Spencer D.F."/>
            <person name="Suzuki S."/>
            <person name="Worden A.Z."/>
            <person name="Zauner S."/>
            <person name="Barry K."/>
            <person name="Bell C."/>
            <person name="Bharti A.K."/>
            <person name="Crow J.A."/>
            <person name="Grimwood J."/>
            <person name="Kramer R."/>
            <person name="Lindquist E."/>
            <person name="Lucas S."/>
            <person name="Salamov A."/>
            <person name="McFadden G.I."/>
            <person name="Lane C.E."/>
            <person name="Keeling P.J."/>
            <person name="Gray M.W."/>
            <person name="Grigoriev I.V."/>
            <person name="Archibald J.M."/>
        </authorList>
    </citation>
    <scope>NUCLEOTIDE SEQUENCE</scope>
    <source>
        <strain evidence="4">CCMP2712</strain>
    </source>
</reference>
<evidence type="ECO:0000313" key="2">
    <source>
        <dbReference type="EMBL" id="EKX55311.1"/>
    </source>
</evidence>